<evidence type="ECO:0000256" key="5">
    <source>
        <dbReference type="SAM" id="MobiDB-lite"/>
    </source>
</evidence>
<evidence type="ECO:0000256" key="2">
    <source>
        <dbReference type="ARBA" id="ARBA00023034"/>
    </source>
</evidence>
<feature type="region of interest" description="Disordered" evidence="5">
    <location>
        <begin position="388"/>
        <end position="409"/>
    </location>
</feature>
<dbReference type="Pfam" id="PF12325">
    <property type="entry name" value="TMF_TATA_bd"/>
    <property type="match status" value="1"/>
</dbReference>
<dbReference type="InterPro" id="IPR022091">
    <property type="entry name" value="TMF_TATA-bd"/>
</dbReference>
<keyword evidence="3 4" id="KW-0175">Coiled coil</keyword>
<feature type="compositionally biased region" description="Low complexity" evidence="5">
    <location>
        <begin position="328"/>
        <end position="347"/>
    </location>
</feature>
<reference evidence="7" key="1">
    <citation type="submission" date="2018-03" db="EMBL/GenBank/DDBJ databases">
        <authorList>
            <person name="Guldener U."/>
        </authorList>
    </citation>
    <scope>NUCLEOTIDE SEQUENCE</scope>
</reference>
<feature type="compositionally biased region" description="Low complexity" evidence="5">
    <location>
        <begin position="392"/>
        <end position="401"/>
    </location>
</feature>
<dbReference type="PANTHER" id="PTHR46515:SF1">
    <property type="entry name" value="TATA ELEMENT MODULATORY FACTOR"/>
    <property type="match status" value="1"/>
</dbReference>
<feature type="region of interest" description="Disordered" evidence="5">
    <location>
        <begin position="40"/>
        <end position="211"/>
    </location>
</feature>
<evidence type="ECO:0000256" key="4">
    <source>
        <dbReference type="SAM" id="Coils"/>
    </source>
</evidence>
<feature type="coiled-coil region" evidence="4">
    <location>
        <begin position="766"/>
        <end position="845"/>
    </location>
</feature>
<feature type="compositionally biased region" description="Low complexity" evidence="5">
    <location>
        <begin position="172"/>
        <end position="194"/>
    </location>
</feature>
<evidence type="ECO:0000256" key="3">
    <source>
        <dbReference type="ARBA" id="ARBA00023054"/>
    </source>
</evidence>
<feature type="compositionally biased region" description="Basic and acidic residues" evidence="5">
    <location>
        <begin position="595"/>
        <end position="604"/>
    </location>
</feature>
<protein>
    <recommendedName>
        <fullName evidence="6">TATA element modulatory factor 1 TATA binding domain-containing protein</fullName>
    </recommendedName>
</protein>
<evidence type="ECO:0000256" key="1">
    <source>
        <dbReference type="ARBA" id="ARBA00004555"/>
    </source>
</evidence>
<keyword evidence="8" id="KW-1185">Reference proteome</keyword>
<organism evidence="7 8">
    <name type="scientific">Cephalotrichum gorgonifer</name>
    <dbReference type="NCBI Taxonomy" id="2041049"/>
    <lineage>
        <taxon>Eukaryota</taxon>
        <taxon>Fungi</taxon>
        <taxon>Dikarya</taxon>
        <taxon>Ascomycota</taxon>
        <taxon>Pezizomycotina</taxon>
        <taxon>Sordariomycetes</taxon>
        <taxon>Hypocreomycetidae</taxon>
        <taxon>Microascales</taxon>
        <taxon>Microascaceae</taxon>
        <taxon>Cephalotrichum</taxon>
    </lineage>
</organism>
<dbReference type="Proteomes" id="UP001187682">
    <property type="component" value="Unassembled WGS sequence"/>
</dbReference>
<feature type="region of interest" description="Disordered" evidence="5">
    <location>
        <begin position="311"/>
        <end position="347"/>
    </location>
</feature>
<feature type="compositionally biased region" description="Low complexity" evidence="5">
    <location>
        <begin position="66"/>
        <end position="75"/>
    </location>
</feature>
<evidence type="ECO:0000313" key="7">
    <source>
        <dbReference type="EMBL" id="SPN97830.1"/>
    </source>
</evidence>
<feature type="compositionally biased region" description="Low complexity" evidence="5">
    <location>
        <begin position="580"/>
        <end position="593"/>
    </location>
</feature>
<name>A0AAE8SS33_9PEZI</name>
<dbReference type="Pfam" id="PF12329">
    <property type="entry name" value="TMF_DNA_bd"/>
    <property type="match status" value="1"/>
</dbReference>
<dbReference type="GO" id="GO:0005794">
    <property type="term" value="C:Golgi apparatus"/>
    <property type="evidence" value="ECO:0007669"/>
    <property type="project" value="UniProtKB-SubCell"/>
</dbReference>
<dbReference type="InterPro" id="IPR022092">
    <property type="entry name" value="TMF_DNA-bd"/>
</dbReference>
<feature type="region of interest" description="Disordered" evidence="5">
    <location>
        <begin position="521"/>
        <end position="545"/>
    </location>
</feature>
<dbReference type="PANTHER" id="PTHR46515">
    <property type="entry name" value="TATA ELEMENT MODULATORY FACTOR TMF1"/>
    <property type="match status" value="1"/>
</dbReference>
<comment type="subcellular location">
    <subcellularLocation>
        <location evidence="1">Golgi apparatus</location>
    </subcellularLocation>
</comment>
<evidence type="ECO:0000313" key="8">
    <source>
        <dbReference type="Proteomes" id="UP001187682"/>
    </source>
</evidence>
<dbReference type="GO" id="GO:0005783">
    <property type="term" value="C:endoplasmic reticulum"/>
    <property type="evidence" value="ECO:0007669"/>
    <property type="project" value="TreeGrafter"/>
</dbReference>
<gene>
    <name evidence="7" type="ORF">DNG_01342</name>
</gene>
<sequence length="848" mass="92547">MSAPGQPSKWGSFFQQAVAGVEARLDTMLSEGEYAADYVKDTKDTKDVNDTSSIPPARGSLEVTAVPPVRTPTPRSNTKLQERLARAVANRTASPAAARDSASLAQQDEAAATPDEPKELAQTRPESPARPVIDKVLDNDQDGPAAIELPPTAALDGATPPENDGQLEPAHDSAGPLPASAAPVSPQPQADPVATPESHHSDADNDCPSCGALRGHIRSLEERLAELESQGREEHHTHVERVDALESKLKFLTREMAESARKSVASAPAGSIGKQIAEKDEKIALLMSEGQTLAATEHKHRSIIKRLRSEVAERDKSLSDLTDEKGRLASQLESQQQSESATQSLQSELEALKGKCSDLQGRSNHLQLECSAKGETIKALELELERMTRAPSSGNPQSSESSAEEGKRVAELEELVTTLRAEKERAADKARAQVDELREKADVATEQGRQMKNELQTLEGKLEAMRVIAEEASSNAAGDAQAKLLRQIETLQSQYATACENWQGIEASLTARIAILERERDEVSRKETETRKKAKDLSSRNRQQLEDLHQLRARIDGFQQEEDANQRDLARLRKRAEAAEAALAKANEQQQQQPQHREVEDRARLCASPDTIPSRTELGSRLPGRPLSPLHSPLRTWSSELLVPHPPSKPSRAGSVASGPLDAFSRLGSPREPSGQAVTPVSPPGSGRQYLSYDASMDSIARPSSSRGQGREDDSDSDVLSTVHRAIPDIASVSTTAAGPSIQLVERMSAGIRRLEAEKVAGREDLLRISNQRDEARAEIVTLMKQIESSRQATDRVAALEKEVAEINERYQTTLELLGEKTELVEELRSDVEDVKAMYRELIERTIR</sequence>
<feature type="region of interest" description="Disordered" evidence="5">
    <location>
        <begin position="580"/>
        <end position="719"/>
    </location>
</feature>
<feature type="coiled-coil region" evidence="4">
    <location>
        <begin position="409"/>
        <end position="475"/>
    </location>
</feature>
<proteinExistence type="predicted"/>
<accession>A0AAE8SS33</accession>
<feature type="domain" description="TATA element modulatory factor 1 TATA binding" evidence="6">
    <location>
        <begin position="732"/>
        <end position="845"/>
    </location>
</feature>
<dbReference type="AlphaFoldDB" id="A0AAE8SS33"/>
<dbReference type="EMBL" id="ONZQ02000001">
    <property type="protein sequence ID" value="SPN97830.1"/>
    <property type="molecule type" value="Genomic_DNA"/>
</dbReference>
<dbReference type="InterPro" id="IPR052602">
    <property type="entry name" value="Growth_transcription_reg"/>
</dbReference>
<keyword evidence="2" id="KW-0333">Golgi apparatus</keyword>
<evidence type="ECO:0000259" key="6">
    <source>
        <dbReference type="Pfam" id="PF12325"/>
    </source>
</evidence>
<feature type="compositionally biased region" description="Basic and acidic residues" evidence="5">
    <location>
        <begin position="311"/>
        <end position="327"/>
    </location>
</feature>
<comment type="caution">
    <text evidence="7">The sequence shown here is derived from an EMBL/GenBank/DDBJ whole genome shotgun (WGS) entry which is preliminary data.</text>
</comment>
<feature type="compositionally biased region" description="Basic and acidic residues" evidence="5">
    <location>
        <begin position="40"/>
        <end position="49"/>
    </location>
</feature>